<evidence type="ECO:0000256" key="1">
    <source>
        <dbReference type="SAM" id="MobiDB-lite"/>
    </source>
</evidence>
<protein>
    <submittedName>
        <fullName evidence="2">Uncharacterized protein</fullName>
    </submittedName>
</protein>
<feature type="compositionally biased region" description="Acidic residues" evidence="1">
    <location>
        <begin position="311"/>
        <end position="339"/>
    </location>
</feature>
<dbReference type="EMBL" id="JAVLUS010000024">
    <property type="protein sequence ID" value="MDS1116385.1"/>
    <property type="molecule type" value="Genomic_DNA"/>
</dbReference>
<dbReference type="RefSeq" id="WP_310952183.1">
    <property type="nucleotide sequence ID" value="NZ_JAVLUS010000024.1"/>
</dbReference>
<accession>A0ABU2GZP5</accession>
<feature type="region of interest" description="Disordered" evidence="1">
    <location>
        <begin position="305"/>
        <end position="339"/>
    </location>
</feature>
<evidence type="ECO:0000313" key="3">
    <source>
        <dbReference type="Proteomes" id="UP001265083"/>
    </source>
</evidence>
<reference evidence="2 3" key="1">
    <citation type="submission" date="2023-08" db="EMBL/GenBank/DDBJ databases">
        <title>Bioegradation of LLDPE and BLDPE plastic by marine bacteria from coast plastic debris.</title>
        <authorList>
            <person name="Rong Z."/>
        </authorList>
    </citation>
    <scope>NUCLEOTIDE SEQUENCE [LARGE SCALE GENOMIC DNA]</scope>
    <source>
        <strain evidence="2 3">Z-2</strain>
    </source>
</reference>
<sequence>MDEVNILTDQQYALLTFIAACNRNSYDPTEEEVMLWWDNRQPAPAEYKTVEVPSVFSGPSSPLSSLSSASLFGRSESLSKMFETMLADRVWGGLGGSGYITRYLQNTRRELVKPAETTLEHLVRLTWLEEIGPDESPARPPALRLTKLGHALLRDRERESADSEDVSVVVLQVDDPLAYPQLVGQLANAGEGLLVDPYLKLADLNRIVVSTSLTRLLVTGVKSNQSEIAAMQTYLDSPSLSRHVEVRSSMELHDRLLIADDEEEPILTLGTSLNGVGRKLTVLSPVPSSEHSTLRDAYETIWENAELVGPEYDEDEALDDEDSDNEGPDTDEVEGDAAS</sequence>
<proteinExistence type="predicted"/>
<evidence type="ECO:0000313" key="2">
    <source>
        <dbReference type="EMBL" id="MDS1116385.1"/>
    </source>
</evidence>
<comment type="caution">
    <text evidence="2">The sequence shown here is derived from an EMBL/GenBank/DDBJ whole genome shotgun (WGS) entry which is preliminary data.</text>
</comment>
<gene>
    <name evidence="2" type="ORF">RD149_21815</name>
</gene>
<dbReference type="Proteomes" id="UP001265083">
    <property type="component" value="Unassembled WGS sequence"/>
</dbReference>
<organism evidence="2 3">
    <name type="scientific">Gordonia westfalica</name>
    <dbReference type="NCBI Taxonomy" id="158898"/>
    <lineage>
        <taxon>Bacteria</taxon>
        <taxon>Bacillati</taxon>
        <taxon>Actinomycetota</taxon>
        <taxon>Actinomycetes</taxon>
        <taxon>Mycobacteriales</taxon>
        <taxon>Gordoniaceae</taxon>
        <taxon>Gordonia</taxon>
    </lineage>
</organism>
<keyword evidence="3" id="KW-1185">Reference proteome</keyword>
<name>A0ABU2GZP5_9ACTN</name>